<dbReference type="InterPro" id="IPR002716">
    <property type="entry name" value="PIN_dom"/>
</dbReference>
<name>A0A933GM99_UNCTE</name>
<dbReference type="SMART" id="SM00670">
    <property type="entry name" value="PINc"/>
    <property type="match status" value="1"/>
</dbReference>
<protein>
    <recommendedName>
        <fullName evidence="1">PIN domain-containing protein</fullName>
    </recommendedName>
</protein>
<evidence type="ECO:0000259" key="1">
    <source>
        <dbReference type="SMART" id="SM00670"/>
    </source>
</evidence>
<gene>
    <name evidence="2" type="ORF">HY730_09075</name>
</gene>
<reference evidence="2" key="1">
    <citation type="submission" date="2020-07" db="EMBL/GenBank/DDBJ databases">
        <title>Huge and variable diversity of episymbiotic CPR bacteria and DPANN archaea in groundwater ecosystems.</title>
        <authorList>
            <person name="He C.Y."/>
            <person name="Keren R."/>
            <person name="Whittaker M."/>
            <person name="Farag I.F."/>
            <person name="Doudna J."/>
            <person name="Cate J.H.D."/>
            <person name="Banfield J.F."/>
        </authorList>
    </citation>
    <scope>NUCLEOTIDE SEQUENCE</scope>
    <source>
        <strain evidence="2">NC_groundwater_1482_Ag_S-0.65um_47_24</strain>
    </source>
</reference>
<dbReference type="EMBL" id="JACQWF010000396">
    <property type="protein sequence ID" value="MBI4596508.1"/>
    <property type="molecule type" value="Genomic_DNA"/>
</dbReference>
<comment type="caution">
    <text evidence="2">The sequence shown here is derived from an EMBL/GenBank/DDBJ whole genome shotgun (WGS) entry which is preliminary data.</text>
</comment>
<organism evidence="2 3">
    <name type="scientific">Tectimicrobiota bacterium</name>
    <dbReference type="NCBI Taxonomy" id="2528274"/>
    <lineage>
        <taxon>Bacteria</taxon>
        <taxon>Pseudomonadati</taxon>
        <taxon>Nitrospinota/Tectimicrobiota group</taxon>
        <taxon>Candidatus Tectimicrobiota</taxon>
    </lineage>
</organism>
<dbReference type="PANTHER" id="PTHR39550:SF1">
    <property type="entry name" value="SLL0658 PROTEIN"/>
    <property type="match status" value="1"/>
</dbReference>
<proteinExistence type="predicted"/>
<dbReference type="Pfam" id="PF11848">
    <property type="entry name" value="DUF3368"/>
    <property type="match status" value="1"/>
</dbReference>
<dbReference type="AlphaFoldDB" id="A0A933GM99"/>
<evidence type="ECO:0000313" key="3">
    <source>
        <dbReference type="Proteomes" id="UP000772181"/>
    </source>
</evidence>
<dbReference type="PANTHER" id="PTHR39550">
    <property type="entry name" value="SLL0658 PROTEIN"/>
    <property type="match status" value="1"/>
</dbReference>
<dbReference type="Proteomes" id="UP000772181">
    <property type="component" value="Unassembled WGS sequence"/>
</dbReference>
<evidence type="ECO:0000313" key="2">
    <source>
        <dbReference type="EMBL" id="MBI4596508.1"/>
    </source>
</evidence>
<dbReference type="InterPro" id="IPR021799">
    <property type="entry name" value="PIN-like_prokaryotic"/>
</dbReference>
<sequence length="173" mass="19238">MKSVIDTSALISLARIVYLELIPLLRGDVSISSEVYEEAVIKGEEKGFADATVIKKFLEKYRIQIVRVRNDSLTALRKKLNRILAKGDEAVLALAMQEKAKEIIADDDGLGKIAMALGFDVKVTPDLLMEGLKENRLSVRDVETFLRGLVVENRLSSAVAELYIMESQRDVKG</sequence>
<accession>A0A933GM99</accession>
<feature type="domain" description="PIN" evidence="1">
    <location>
        <begin position="1"/>
        <end position="112"/>
    </location>
</feature>